<feature type="transmembrane region" description="Helical" evidence="6">
    <location>
        <begin position="238"/>
        <end position="259"/>
    </location>
</feature>
<feature type="transmembrane region" description="Helical" evidence="6">
    <location>
        <begin position="176"/>
        <end position="198"/>
    </location>
</feature>
<dbReference type="PANTHER" id="PTHR32322">
    <property type="entry name" value="INNER MEMBRANE TRANSPORTER"/>
    <property type="match status" value="1"/>
</dbReference>
<evidence type="ECO:0000256" key="2">
    <source>
        <dbReference type="ARBA" id="ARBA00007362"/>
    </source>
</evidence>
<feature type="transmembrane region" description="Helical" evidence="6">
    <location>
        <begin position="210"/>
        <end position="229"/>
    </location>
</feature>
<evidence type="ECO:0000313" key="9">
    <source>
        <dbReference type="Proteomes" id="UP000033673"/>
    </source>
</evidence>
<protein>
    <submittedName>
        <fullName evidence="8">ABC transporter permease</fullName>
    </submittedName>
</protein>
<feature type="transmembrane region" description="Helical" evidence="6">
    <location>
        <begin position="117"/>
        <end position="137"/>
    </location>
</feature>
<dbReference type="STRING" id="579748.TW81_16010"/>
<evidence type="ECO:0000256" key="4">
    <source>
        <dbReference type="ARBA" id="ARBA00022989"/>
    </source>
</evidence>
<dbReference type="SUPFAM" id="SSF103481">
    <property type="entry name" value="Multidrug resistance efflux transporter EmrE"/>
    <property type="match status" value="2"/>
</dbReference>
<evidence type="ECO:0000256" key="6">
    <source>
        <dbReference type="SAM" id="Phobius"/>
    </source>
</evidence>
<keyword evidence="3 6" id="KW-0812">Transmembrane</keyword>
<feature type="transmembrane region" description="Helical" evidence="6">
    <location>
        <begin position="92"/>
        <end position="110"/>
    </location>
</feature>
<dbReference type="Pfam" id="PF00892">
    <property type="entry name" value="EamA"/>
    <property type="match status" value="2"/>
</dbReference>
<gene>
    <name evidence="8" type="ORF">TW81_16010</name>
</gene>
<reference evidence="8 9" key="1">
    <citation type="journal article" date="2015" name="BMC Genomics">
        <title>Genome mining reveals unlocked bioactive potential of marine Gram-negative bacteria.</title>
        <authorList>
            <person name="Machado H."/>
            <person name="Sonnenschein E.C."/>
            <person name="Melchiorsen J."/>
            <person name="Gram L."/>
        </authorList>
    </citation>
    <scope>NUCLEOTIDE SEQUENCE [LARGE SCALE GENOMIC DNA]</scope>
    <source>
        <strain evidence="8 9">S2757</strain>
    </source>
</reference>
<name>A0A0F4NIV3_9VIBR</name>
<dbReference type="AlphaFoldDB" id="A0A0F4NIV3"/>
<dbReference type="Proteomes" id="UP000033673">
    <property type="component" value="Unassembled WGS sequence"/>
</dbReference>
<feature type="transmembrane region" description="Helical" evidence="6">
    <location>
        <begin position="37"/>
        <end position="55"/>
    </location>
</feature>
<dbReference type="Gene3D" id="1.10.3730.20">
    <property type="match status" value="1"/>
</dbReference>
<evidence type="ECO:0000259" key="7">
    <source>
        <dbReference type="Pfam" id="PF00892"/>
    </source>
</evidence>
<feature type="transmembrane region" description="Helical" evidence="6">
    <location>
        <begin position="143"/>
        <end position="164"/>
    </location>
</feature>
<keyword evidence="5 6" id="KW-0472">Membrane</keyword>
<dbReference type="EMBL" id="JXXV01000028">
    <property type="protein sequence ID" value="KJY81991.1"/>
    <property type="molecule type" value="Genomic_DNA"/>
</dbReference>
<evidence type="ECO:0000256" key="5">
    <source>
        <dbReference type="ARBA" id="ARBA00023136"/>
    </source>
</evidence>
<comment type="subcellular location">
    <subcellularLocation>
        <location evidence="1">Membrane</location>
        <topology evidence="1">Multi-pass membrane protein</topology>
    </subcellularLocation>
</comment>
<evidence type="ECO:0000256" key="3">
    <source>
        <dbReference type="ARBA" id="ARBA00022692"/>
    </source>
</evidence>
<comment type="caution">
    <text evidence="8">The sequence shown here is derived from an EMBL/GenBank/DDBJ whole genome shotgun (WGS) entry which is preliminary data.</text>
</comment>
<keyword evidence="4 6" id="KW-1133">Transmembrane helix</keyword>
<keyword evidence="9" id="KW-1185">Reference proteome</keyword>
<dbReference type="GO" id="GO:0016020">
    <property type="term" value="C:membrane"/>
    <property type="evidence" value="ECO:0007669"/>
    <property type="project" value="UniProtKB-SubCell"/>
</dbReference>
<dbReference type="OrthoDB" id="5430053at2"/>
<proteinExistence type="inferred from homology"/>
<dbReference type="InterPro" id="IPR050638">
    <property type="entry name" value="AA-Vitamin_Transporters"/>
</dbReference>
<sequence length="304" mass="32673">MNGLDQIKTLALTAIAPIVWGSTYIVTTELLPPESPLLASTIRALPAGILLVMFSQVMPQGNWWFRLALLGFLNIGLFFCCLFFAATSLPGGMAAMVMSVQPIVVMLLSWKWLKSRLSLNQLVASGFGVLGVALLVLNSAAQLSLQGIVVALIGTLSMASGVVLTKKWGRPKGMTLLGFTGWQLLFGGVMLLPTALLIEGLPSQFTLENYLGYFYLSAVGAIVGYLLWFRGIEKLPPVLVSFLGFLSSVSACVLGYVILDQTMTLSQLFGALSIMLAIGLSTSVNPTADNKFKLTISSMRRKVL</sequence>
<dbReference type="PATRIC" id="fig|579748.3.peg.3308"/>
<accession>A0A0F4NIV3</accession>
<comment type="similarity">
    <text evidence="2">Belongs to the EamA transporter family.</text>
</comment>
<evidence type="ECO:0000256" key="1">
    <source>
        <dbReference type="ARBA" id="ARBA00004141"/>
    </source>
</evidence>
<dbReference type="PANTHER" id="PTHR32322:SF2">
    <property type="entry name" value="EAMA DOMAIN-CONTAINING PROTEIN"/>
    <property type="match status" value="1"/>
</dbReference>
<evidence type="ECO:0000313" key="8">
    <source>
        <dbReference type="EMBL" id="KJY81991.1"/>
    </source>
</evidence>
<dbReference type="RefSeq" id="WP_045956875.1">
    <property type="nucleotide sequence ID" value="NZ_JXXV01000028.1"/>
</dbReference>
<feature type="domain" description="EamA" evidence="7">
    <location>
        <begin position="146"/>
        <end position="281"/>
    </location>
</feature>
<feature type="domain" description="EamA" evidence="7">
    <location>
        <begin position="10"/>
        <end position="136"/>
    </location>
</feature>
<dbReference type="InterPro" id="IPR000620">
    <property type="entry name" value="EamA_dom"/>
</dbReference>
<dbReference type="InterPro" id="IPR037185">
    <property type="entry name" value="EmrE-like"/>
</dbReference>
<feature type="transmembrane region" description="Helical" evidence="6">
    <location>
        <begin position="265"/>
        <end position="284"/>
    </location>
</feature>
<organism evidence="8 9">
    <name type="scientific">Vibrio galatheae</name>
    <dbReference type="NCBI Taxonomy" id="579748"/>
    <lineage>
        <taxon>Bacteria</taxon>
        <taxon>Pseudomonadati</taxon>
        <taxon>Pseudomonadota</taxon>
        <taxon>Gammaproteobacteria</taxon>
        <taxon>Vibrionales</taxon>
        <taxon>Vibrionaceae</taxon>
        <taxon>Vibrio</taxon>
    </lineage>
</organism>
<feature type="transmembrane region" description="Helical" evidence="6">
    <location>
        <begin position="67"/>
        <end position="86"/>
    </location>
</feature>